<protein>
    <submittedName>
        <fullName evidence="1">Uncharacterized protein</fullName>
    </submittedName>
</protein>
<keyword evidence="2" id="KW-1185">Reference proteome</keyword>
<gene>
    <name evidence="1" type="ORF">SAMN05216274_11076</name>
</gene>
<name>A0ABY1EF60_9MICO</name>
<proteinExistence type="predicted"/>
<dbReference type="Proteomes" id="UP000199681">
    <property type="component" value="Unassembled WGS sequence"/>
</dbReference>
<reference evidence="1 2" key="1">
    <citation type="submission" date="2016-10" db="EMBL/GenBank/DDBJ databases">
        <authorList>
            <person name="Varghese N."/>
            <person name="Submissions S."/>
        </authorList>
    </citation>
    <scope>NUCLEOTIDE SEQUENCE [LARGE SCALE GENOMIC DNA]</scope>
    <source>
        <strain evidence="1 2">GMCC 1.11211</strain>
    </source>
</reference>
<evidence type="ECO:0000313" key="1">
    <source>
        <dbReference type="EMBL" id="SFH64607.1"/>
    </source>
</evidence>
<comment type="caution">
    <text evidence="1">The sequence shown here is derived from an EMBL/GenBank/DDBJ whole genome shotgun (WGS) entry which is preliminary data.</text>
</comment>
<organism evidence="1 2">
    <name type="scientific">Cryobacterium levicorallinum</name>
    <dbReference type="NCBI Taxonomy" id="995038"/>
    <lineage>
        <taxon>Bacteria</taxon>
        <taxon>Bacillati</taxon>
        <taxon>Actinomycetota</taxon>
        <taxon>Actinomycetes</taxon>
        <taxon>Micrococcales</taxon>
        <taxon>Microbacteriaceae</taxon>
        <taxon>Cryobacterium</taxon>
    </lineage>
</organism>
<accession>A0ABY1EF60</accession>
<evidence type="ECO:0000313" key="2">
    <source>
        <dbReference type="Proteomes" id="UP000199681"/>
    </source>
</evidence>
<dbReference type="EMBL" id="FOPW01000010">
    <property type="protein sequence ID" value="SFH64607.1"/>
    <property type="molecule type" value="Genomic_DNA"/>
</dbReference>
<sequence length="318" mass="33398">MWFVEPTRFLLKGPTLREVQERVLLVHGRHAVIIAAERVTVGGIRGFFARQHYEVTVEVPAPESQRRAAHSGLDLNKRLGIAALLDDADDAEYEIARTAPQLSTASDGFAALMDELTFATTLPSGLPAGAGYEGGGAPSTSGPSRVSTLAVPAPLTRPGDLVLILGLGEDPVTIARLMQRLAGGGDVFTSGTVVGADRVDDRRSARAARARGVETGCSAFIAFGIDPASDAEARAADLEAIGADQIWVVVDAGRKSEDSTRWVNMVNAVVPIDAVAAIGRHFTTSPTSVESFGLPVEWMDGRVAAPPSGRRAARPGQA</sequence>